<protein>
    <submittedName>
        <fullName evidence="1">Tail assembly chaperone</fullName>
    </submittedName>
</protein>
<organism evidence="1">
    <name type="scientific">Siphoviridae sp. ctnsL8</name>
    <dbReference type="NCBI Taxonomy" id="2825666"/>
    <lineage>
        <taxon>Viruses</taxon>
        <taxon>Duplodnaviria</taxon>
        <taxon>Heunggongvirae</taxon>
        <taxon>Uroviricota</taxon>
        <taxon>Caudoviricetes</taxon>
    </lineage>
</organism>
<evidence type="ECO:0000313" key="1">
    <source>
        <dbReference type="EMBL" id="DAE08277.1"/>
    </source>
</evidence>
<sequence>MAMNINFDDGIEEITINNDKNRVLRVNVRDIGILDRVQHVADNFQNQIKTLGEELTITSDGEATVPEIAETVRKMNEEMRKEFDSIFYDGASEIVFGKQNPLSMSNGNTIFNNFMTAFAEYIKPFIEKETKKMQKNIEKYRKAYKKK</sequence>
<reference evidence="1" key="1">
    <citation type="journal article" date="2021" name="Proc. Natl. Acad. Sci. U.S.A.">
        <title>A Catalog of Tens of Thousands of Viruses from Human Metagenomes Reveals Hidden Associations with Chronic Diseases.</title>
        <authorList>
            <person name="Tisza M.J."/>
            <person name="Buck C.B."/>
        </authorList>
    </citation>
    <scope>NUCLEOTIDE SEQUENCE</scope>
    <source>
        <strain evidence="1">CtnsL8</strain>
    </source>
</reference>
<dbReference type="EMBL" id="BK015467">
    <property type="protein sequence ID" value="DAE08277.1"/>
    <property type="molecule type" value="Genomic_DNA"/>
</dbReference>
<name>A0A8S5PP22_9CAUD</name>
<accession>A0A8S5PP22</accession>
<proteinExistence type="predicted"/>